<dbReference type="EC" id="4.6.1.2" evidence="2"/>
<evidence type="ECO:0000256" key="7">
    <source>
        <dbReference type="ARBA" id="ARBA00023293"/>
    </source>
</evidence>
<dbReference type="SUPFAM" id="SSF55073">
    <property type="entry name" value="Nucleotide cyclase"/>
    <property type="match status" value="1"/>
</dbReference>
<sequence length="750" mass="85801">MAQPTVSDSSTYGCCDDLKMYGLLIESIVHHIRQTYGENAWLEIRKAANLQQMSFSTHERYSERTIPNIAEAASQITGTPVDDIMDAFGVAFVTFMSQYGYDKILKVLGRHMRDFLNGLDNLHEYLRFSYSKLRPPSFFVQHESKTGLLLHYRSRRKGYLHYVKGQIRQVGKTFYNTDVKIDVISEDTTDTLTHVVFKLYFDNTAYKEETKNSEQISDSLPLKSEVFFDLFPFHIVFNKEMVIRHIGCGLQAIMPQIFEDRMTDTFMVTRPLVNFTWKNILAHTNNVFELVSLLPVRRENDIQSQEPDKRNFLDGILVHVRPESDVDGYPLHLKGQMMYMHEWDNIIFLGTPVMESLDVMFRTGLYINDLSMHDSSRDLVLAGTQQSAELKLALDQEQRKSRILEESMVKLDLEMKRTDSLLYQMIPKSVADRLRRGEPAITTCEVFDNVTILFSDVVGFTSICSQISPMEVVSMLNAMYTKFDKLSESHGVYKVETIGDAYMVVSGAPEMTKYHGRHTCDMALDMLDTMQDLHDPSTGGTMKIRIGIHSGNTVAGVVGIKMPRYCLFGDTVNTASRMETNGEAMKIHISETTKQELEEHKYITQERGTITVKGKGTMKTYWLIRKVDSDENYFCPFSGIELEDFSKQNEDDLQKNGGNFYSPVSFDDIKKSHNNLQTSAPTSPIKKTVNMFYDKQTNVEVVNGNLDYGLETRGSVVKDKEFGIIRNSIFNNENTQRISRGHRSQTCVLL</sequence>
<dbReference type="Gene3D" id="3.30.70.1230">
    <property type="entry name" value="Nucleotide cyclase"/>
    <property type="match status" value="1"/>
</dbReference>
<keyword evidence="4" id="KW-0547">Nucleotide-binding</keyword>
<dbReference type="Gene3D" id="3.30.450.260">
    <property type="entry name" value="Haem NO binding associated domain"/>
    <property type="match status" value="1"/>
</dbReference>
<evidence type="ECO:0000256" key="3">
    <source>
        <dbReference type="ARBA" id="ARBA00022490"/>
    </source>
</evidence>
<evidence type="ECO:0000256" key="2">
    <source>
        <dbReference type="ARBA" id="ARBA00012202"/>
    </source>
</evidence>
<dbReference type="InterPro" id="IPR042463">
    <property type="entry name" value="HNOB_dom_associated_sf"/>
</dbReference>
<dbReference type="InterPro" id="IPR029787">
    <property type="entry name" value="Nucleotide_cyclase"/>
</dbReference>
<dbReference type="InterPro" id="IPR038158">
    <property type="entry name" value="H-NOX_domain_sf"/>
</dbReference>
<evidence type="ECO:0000256" key="9">
    <source>
        <dbReference type="SAM" id="Coils"/>
    </source>
</evidence>
<dbReference type="Gene3D" id="6.10.250.780">
    <property type="match status" value="1"/>
</dbReference>
<evidence type="ECO:0000256" key="6">
    <source>
        <dbReference type="ARBA" id="ARBA00023239"/>
    </source>
</evidence>
<dbReference type="InterPro" id="IPR011644">
    <property type="entry name" value="Heme_NO-bd"/>
</dbReference>
<dbReference type="InterPro" id="IPR011645">
    <property type="entry name" value="HNOB_dom_associated"/>
</dbReference>
<comment type="similarity">
    <text evidence="8">Belongs to the adenylyl cyclase class-4/guanylyl cyclase family.</text>
</comment>
<evidence type="ECO:0000256" key="4">
    <source>
        <dbReference type="ARBA" id="ARBA00022741"/>
    </source>
</evidence>
<feature type="domain" description="Guanylate cyclase" evidence="10">
    <location>
        <begin position="451"/>
        <end position="579"/>
    </location>
</feature>
<feature type="coiled-coil region" evidence="9">
    <location>
        <begin position="387"/>
        <end position="414"/>
    </location>
</feature>
<dbReference type="PANTHER" id="PTHR45655">
    <property type="entry name" value="GUANYLATE CYCLASE SOLUBLE SUBUNIT BETA-2"/>
    <property type="match status" value="1"/>
</dbReference>
<name>A0ABD3U252_SINWO</name>
<keyword evidence="9" id="KW-0175">Coiled coil</keyword>
<dbReference type="PANTHER" id="PTHR45655:SF10">
    <property type="entry name" value="SOLUBLE GUANYLATE CYCLASE 88E"/>
    <property type="match status" value="1"/>
</dbReference>
<protein>
    <recommendedName>
        <fullName evidence="2">guanylate cyclase</fullName>
        <ecNumber evidence="2">4.6.1.2</ecNumber>
    </recommendedName>
</protein>
<dbReference type="InterPro" id="IPR024096">
    <property type="entry name" value="NO_sig/Golgi_transp_ligand-bd"/>
</dbReference>
<keyword evidence="12" id="KW-1185">Reference proteome</keyword>
<dbReference type="InterPro" id="IPR001054">
    <property type="entry name" value="A/G_cyclase"/>
</dbReference>
<keyword evidence="3" id="KW-0963">Cytoplasm</keyword>
<dbReference type="PROSITE" id="PS50125">
    <property type="entry name" value="GUANYLATE_CYCLASE_2"/>
    <property type="match status" value="1"/>
</dbReference>
<evidence type="ECO:0000256" key="1">
    <source>
        <dbReference type="ARBA" id="ARBA00004496"/>
    </source>
</evidence>
<reference evidence="11 12" key="1">
    <citation type="submission" date="2024-11" db="EMBL/GenBank/DDBJ databases">
        <title>Chromosome-level genome assembly of the freshwater bivalve Anodonta woodiana.</title>
        <authorList>
            <person name="Chen X."/>
        </authorList>
    </citation>
    <scope>NUCLEOTIDE SEQUENCE [LARGE SCALE GENOMIC DNA]</scope>
    <source>
        <strain evidence="11">MN2024</strain>
        <tissue evidence="11">Gills</tissue>
    </source>
</reference>
<evidence type="ECO:0000313" key="12">
    <source>
        <dbReference type="Proteomes" id="UP001634394"/>
    </source>
</evidence>
<keyword evidence="6 8" id="KW-0456">Lyase</keyword>
<keyword evidence="7" id="KW-0141">cGMP biosynthesis</keyword>
<gene>
    <name evidence="11" type="ORF">ACJMK2_020681</name>
</gene>
<keyword evidence="5" id="KW-0342">GTP-binding</keyword>
<dbReference type="GO" id="GO:0005525">
    <property type="term" value="F:GTP binding"/>
    <property type="evidence" value="ECO:0007669"/>
    <property type="project" value="UniProtKB-KW"/>
</dbReference>
<dbReference type="GO" id="GO:0005737">
    <property type="term" value="C:cytoplasm"/>
    <property type="evidence" value="ECO:0007669"/>
    <property type="project" value="UniProtKB-SubCell"/>
</dbReference>
<evidence type="ECO:0000256" key="5">
    <source>
        <dbReference type="ARBA" id="ARBA00023134"/>
    </source>
</evidence>
<evidence type="ECO:0000256" key="8">
    <source>
        <dbReference type="RuleBase" id="RU000405"/>
    </source>
</evidence>
<dbReference type="SUPFAM" id="SSF111126">
    <property type="entry name" value="Ligand-binding domain in the NO signalling and Golgi transport"/>
    <property type="match status" value="1"/>
</dbReference>
<accession>A0ABD3U252</accession>
<dbReference type="PROSITE" id="PS00452">
    <property type="entry name" value="GUANYLATE_CYCLASE_1"/>
    <property type="match status" value="1"/>
</dbReference>
<dbReference type="Pfam" id="PF07700">
    <property type="entry name" value="HNOB"/>
    <property type="match status" value="1"/>
</dbReference>
<dbReference type="Gene3D" id="3.90.1520.10">
    <property type="entry name" value="H-NOX domain"/>
    <property type="match status" value="1"/>
</dbReference>
<dbReference type="SMART" id="SM00044">
    <property type="entry name" value="CYCc"/>
    <property type="match status" value="1"/>
</dbReference>
<evidence type="ECO:0000259" key="10">
    <source>
        <dbReference type="PROSITE" id="PS50125"/>
    </source>
</evidence>
<comment type="subcellular location">
    <subcellularLocation>
        <location evidence="1">Cytoplasm</location>
    </subcellularLocation>
</comment>
<dbReference type="CDD" id="cd07302">
    <property type="entry name" value="CHD"/>
    <property type="match status" value="1"/>
</dbReference>
<evidence type="ECO:0000313" key="11">
    <source>
        <dbReference type="EMBL" id="KAL3842693.1"/>
    </source>
</evidence>
<dbReference type="InterPro" id="IPR018297">
    <property type="entry name" value="A/G_cyclase_CS"/>
</dbReference>
<organism evidence="11 12">
    <name type="scientific">Sinanodonta woodiana</name>
    <name type="common">Chinese pond mussel</name>
    <name type="synonym">Anodonta woodiana</name>
    <dbReference type="NCBI Taxonomy" id="1069815"/>
    <lineage>
        <taxon>Eukaryota</taxon>
        <taxon>Metazoa</taxon>
        <taxon>Spiralia</taxon>
        <taxon>Lophotrochozoa</taxon>
        <taxon>Mollusca</taxon>
        <taxon>Bivalvia</taxon>
        <taxon>Autobranchia</taxon>
        <taxon>Heteroconchia</taxon>
        <taxon>Palaeoheterodonta</taxon>
        <taxon>Unionida</taxon>
        <taxon>Unionoidea</taxon>
        <taxon>Unionidae</taxon>
        <taxon>Unioninae</taxon>
        <taxon>Sinanodonta</taxon>
    </lineage>
</organism>
<comment type="caution">
    <text evidence="11">The sequence shown here is derived from an EMBL/GenBank/DDBJ whole genome shotgun (WGS) entry which is preliminary data.</text>
</comment>
<dbReference type="Pfam" id="PF00211">
    <property type="entry name" value="Guanylate_cyc"/>
    <property type="match status" value="1"/>
</dbReference>
<dbReference type="EMBL" id="JBJQND010000017">
    <property type="protein sequence ID" value="KAL3842693.1"/>
    <property type="molecule type" value="Genomic_DNA"/>
</dbReference>
<dbReference type="Pfam" id="PF07701">
    <property type="entry name" value="HNOBA"/>
    <property type="match status" value="1"/>
</dbReference>
<dbReference type="Proteomes" id="UP001634394">
    <property type="component" value="Unassembled WGS sequence"/>
</dbReference>
<proteinExistence type="inferred from homology"/>
<dbReference type="AlphaFoldDB" id="A0ABD3U252"/>
<dbReference type="GO" id="GO:0004383">
    <property type="term" value="F:guanylate cyclase activity"/>
    <property type="evidence" value="ECO:0007669"/>
    <property type="project" value="UniProtKB-EC"/>
</dbReference>
<dbReference type="FunFam" id="3.30.70.1230:FF:000007">
    <property type="entry name" value="Guanylate cyclase soluble subunit alpha-3"/>
    <property type="match status" value="1"/>
</dbReference>